<dbReference type="GO" id="GO:0003824">
    <property type="term" value="F:catalytic activity"/>
    <property type="evidence" value="ECO:0007669"/>
    <property type="project" value="UniProtKB-ARBA"/>
</dbReference>
<comment type="caution">
    <text evidence="1">The sequence shown here is derived from an EMBL/GenBank/DDBJ whole genome shotgun (WGS) entry which is preliminary data.</text>
</comment>
<dbReference type="InterPro" id="IPR001753">
    <property type="entry name" value="Enoyl-CoA_hydra/iso"/>
</dbReference>
<reference evidence="1 2" key="1">
    <citation type="submission" date="2020-08" db="EMBL/GenBank/DDBJ databases">
        <title>Functional genomics of gut bacteria from endangered species of beetles.</title>
        <authorList>
            <person name="Carlos-Shanley C."/>
        </authorList>
    </citation>
    <scope>NUCLEOTIDE SEQUENCE [LARGE SCALE GENOMIC DNA]</scope>
    <source>
        <strain evidence="1 2">S00245</strain>
    </source>
</reference>
<dbReference type="InterPro" id="IPR029045">
    <property type="entry name" value="ClpP/crotonase-like_dom_sf"/>
</dbReference>
<protein>
    <submittedName>
        <fullName evidence="1">Enoyl-CoA hydratase/carnithine racemase</fullName>
    </submittedName>
</protein>
<gene>
    <name evidence="1" type="ORF">HNO88_003481</name>
</gene>
<dbReference type="AlphaFoldDB" id="A0A7W7KC69"/>
<accession>A0A7W7KC69</accession>
<name>A0A7W7KC69_9SPHN</name>
<dbReference type="PANTHER" id="PTHR11941">
    <property type="entry name" value="ENOYL-COA HYDRATASE-RELATED"/>
    <property type="match status" value="1"/>
</dbReference>
<organism evidence="1 2">
    <name type="scientific">Novosphingobium chloroacetimidivorans</name>
    <dbReference type="NCBI Taxonomy" id="1428314"/>
    <lineage>
        <taxon>Bacteria</taxon>
        <taxon>Pseudomonadati</taxon>
        <taxon>Pseudomonadota</taxon>
        <taxon>Alphaproteobacteria</taxon>
        <taxon>Sphingomonadales</taxon>
        <taxon>Sphingomonadaceae</taxon>
        <taxon>Novosphingobium</taxon>
    </lineage>
</organism>
<keyword evidence="2" id="KW-1185">Reference proteome</keyword>
<dbReference type="Gene3D" id="3.90.226.10">
    <property type="entry name" value="2-enoyl-CoA Hydratase, Chain A, domain 1"/>
    <property type="match status" value="1"/>
</dbReference>
<dbReference type="PANTHER" id="PTHR11941:SF54">
    <property type="entry name" value="ENOYL-COA HYDRATASE, MITOCHONDRIAL"/>
    <property type="match status" value="1"/>
</dbReference>
<sequence length="338" mass="35454">MRDKRVPGAKVGGMDLEQLTITPAHLSLLEEPWMQPLAVLALDEATAASDLHLPACPLIGVGPSRHPLADQVDVLLEIGADLPVLAQAILAQPHAATALVQVLRVSERMSAMDALNVESMAYAMLQGSAGHARWKNARIAGPGSAAGRVGLSRQDDSLVITMDRAHAANAIDRPMRDGLREALTLAAIDPGLRKVVLEAHGKAFSVGADLDEFGTTDDPATAHAIRMTTLPARAAIACADRLEARIDGACVGAGLELAAFARRIVATPRSWFQLPELTMGIIPGAGGCVSVSRRIGRQRAALLMLSGRRIGARQALAWGLIDAIMDELAVDEGGGDIG</sequence>
<proteinExistence type="predicted"/>
<dbReference type="Pfam" id="PF00378">
    <property type="entry name" value="ECH_1"/>
    <property type="match status" value="1"/>
</dbReference>
<evidence type="ECO:0000313" key="1">
    <source>
        <dbReference type="EMBL" id="MBB4860140.1"/>
    </source>
</evidence>
<evidence type="ECO:0000313" key="2">
    <source>
        <dbReference type="Proteomes" id="UP000555448"/>
    </source>
</evidence>
<dbReference type="SUPFAM" id="SSF52096">
    <property type="entry name" value="ClpP/crotonase"/>
    <property type="match status" value="1"/>
</dbReference>
<dbReference type="Proteomes" id="UP000555448">
    <property type="component" value="Unassembled WGS sequence"/>
</dbReference>
<dbReference type="GO" id="GO:0006635">
    <property type="term" value="P:fatty acid beta-oxidation"/>
    <property type="evidence" value="ECO:0007669"/>
    <property type="project" value="TreeGrafter"/>
</dbReference>
<dbReference type="CDD" id="cd06558">
    <property type="entry name" value="crotonase-like"/>
    <property type="match status" value="1"/>
</dbReference>
<dbReference type="EMBL" id="JACHLR010000017">
    <property type="protein sequence ID" value="MBB4860140.1"/>
    <property type="molecule type" value="Genomic_DNA"/>
</dbReference>